<comment type="caution">
    <text evidence="1">The sequence shown here is derived from an EMBL/GenBank/DDBJ whole genome shotgun (WGS) entry which is preliminary data.</text>
</comment>
<organism evidence="1 2">
    <name type="scientific">Caballeronia glathei</name>
    <dbReference type="NCBI Taxonomy" id="60547"/>
    <lineage>
        <taxon>Bacteria</taxon>
        <taxon>Pseudomonadati</taxon>
        <taxon>Pseudomonadota</taxon>
        <taxon>Betaproteobacteria</taxon>
        <taxon>Burkholderiales</taxon>
        <taxon>Burkholderiaceae</taxon>
        <taxon>Caballeronia</taxon>
    </lineage>
</organism>
<name>A0A069PLS3_9BURK</name>
<evidence type="ECO:0000313" key="2">
    <source>
        <dbReference type="Proteomes" id="UP000027466"/>
    </source>
</evidence>
<protein>
    <submittedName>
        <fullName evidence="1">Uncharacterized protein</fullName>
    </submittedName>
</protein>
<dbReference type="EMBL" id="JFHC01000026">
    <property type="protein sequence ID" value="KDR41560.1"/>
    <property type="molecule type" value="Genomic_DNA"/>
</dbReference>
<reference evidence="1 2" key="1">
    <citation type="submission" date="2014-03" db="EMBL/GenBank/DDBJ databases">
        <title>Draft Genome Sequences of Four Burkholderia Strains.</title>
        <authorList>
            <person name="Liu X.Y."/>
            <person name="Li C.X."/>
            <person name="Xu J.H."/>
        </authorList>
    </citation>
    <scope>NUCLEOTIDE SEQUENCE [LARGE SCALE GENOMIC DNA]</scope>
    <source>
        <strain evidence="1 2">DSM 50014</strain>
    </source>
</reference>
<proteinExistence type="predicted"/>
<dbReference type="STRING" id="60547.GCA_000751215_06321"/>
<accession>A0A069PLS3</accession>
<evidence type="ECO:0000313" key="1">
    <source>
        <dbReference type="EMBL" id="KDR41560.1"/>
    </source>
</evidence>
<gene>
    <name evidence="1" type="ORF">BG61_16905</name>
</gene>
<keyword evidence="2" id="KW-1185">Reference proteome</keyword>
<dbReference type="AlphaFoldDB" id="A0A069PLS3"/>
<dbReference type="Proteomes" id="UP000027466">
    <property type="component" value="Unassembled WGS sequence"/>
</dbReference>
<sequence>MEMERGTGVADSTPQNKTILAIDPGTEKSGWCIFQDGKVSDSGIDENDVILSLVYGWLGGPMAIEMVSSYGMPVGREVFETVLWIGRFVEAHQSPESVRLVYRKDVKLHLCGSPKAKDGNIRQALIDMFPRTGGGKTPQVGTKKQPGPLFGVSSHAWSALAVAVYATHQRELEAA</sequence>